<dbReference type="PANTHER" id="PTHR30328:SF54">
    <property type="entry name" value="HTH-TYPE TRANSCRIPTIONAL REPRESSOR SCO4008"/>
    <property type="match status" value="1"/>
</dbReference>
<dbReference type="SUPFAM" id="SSF48498">
    <property type="entry name" value="Tetracyclin repressor-like, C-terminal domain"/>
    <property type="match status" value="1"/>
</dbReference>
<proteinExistence type="predicted"/>
<dbReference type="GO" id="GO:0003677">
    <property type="term" value="F:DNA binding"/>
    <property type="evidence" value="ECO:0007669"/>
    <property type="project" value="UniProtKB-UniRule"/>
</dbReference>
<name>A0A656D2Q4_KRYT1</name>
<protein>
    <submittedName>
        <fullName evidence="4">Transcriptional regulator, TetR family</fullName>
    </submittedName>
</protein>
<dbReference type="InterPro" id="IPR009057">
    <property type="entry name" value="Homeodomain-like_sf"/>
</dbReference>
<dbReference type="PANTHER" id="PTHR30328">
    <property type="entry name" value="TRANSCRIPTIONAL REPRESSOR"/>
    <property type="match status" value="1"/>
</dbReference>
<keyword evidence="5" id="KW-1185">Reference proteome</keyword>
<dbReference type="Gene3D" id="1.10.357.10">
    <property type="entry name" value="Tetracycline Repressor, domain 2"/>
    <property type="match status" value="1"/>
</dbReference>
<dbReference type="PROSITE" id="PS50977">
    <property type="entry name" value="HTH_TETR_2"/>
    <property type="match status" value="1"/>
</dbReference>
<dbReference type="RefSeq" id="WP_072149801.1">
    <property type="nucleotide sequence ID" value="NZ_CZVU01000008.1"/>
</dbReference>
<evidence type="ECO:0000256" key="1">
    <source>
        <dbReference type="ARBA" id="ARBA00023125"/>
    </source>
</evidence>
<reference evidence="4 5" key="1">
    <citation type="submission" date="2015-11" db="EMBL/GenBank/DDBJ databases">
        <authorList>
            <person name="Varghese N."/>
        </authorList>
    </citation>
    <scope>NUCLEOTIDE SEQUENCE [LARGE SCALE GENOMIC DNA]</scope>
    <source>
        <strain evidence="4 5">JGI-24</strain>
    </source>
</reference>
<evidence type="ECO:0000313" key="4">
    <source>
        <dbReference type="EMBL" id="CUS97702.1"/>
    </source>
</evidence>
<keyword evidence="1 2" id="KW-0238">DNA-binding</keyword>
<dbReference type="Gene3D" id="1.10.10.60">
    <property type="entry name" value="Homeodomain-like"/>
    <property type="match status" value="1"/>
</dbReference>
<feature type="DNA-binding region" description="H-T-H motif" evidence="2">
    <location>
        <begin position="28"/>
        <end position="47"/>
    </location>
</feature>
<evidence type="ECO:0000256" key="2">
    <source>
        <dbReference type="PROSITE-ProRule" id="PRU00335"/>
    </source>
</evidence>
<feature type="domain" description="HTH tetR-type" evidence="3">
    <location>
        <begin position="5"/>
        <end position="65"/>
    </location>
</feature>
<evidence type="ECO:0000259" key="3">
    <source>
        <dbReference type="PROSITE" id="PS50977"/>
    </source>
</evidence>
<evidence type="ECO:0000313" key="5">
    <source>
        <dbReference type="Proteomes" id="UP000243065"/>
    </source>
</evidence>
<dbReference type="EMBL" id="CZVU01000008">
    <property type="protein sequence ID" value="CUS97702.1"/>
    <property type="molecule type" value="Genomic_DNA"/>
</dbReference>
<dbReference type="InterPro" id="IPR036271">
    <property type="entry name" value="Tet_transcr_reg_TetR-rel_C_sf"/>
</dbReference>
<organism evidence="4 5">
    <name type="scientific">Kryptobacter tengchongensis</name>
    <dbReference type="NCBI Taxonomy" id="1643429"/>
    <lineage>
        <taxon>Bacteria</taxon>
        <taxon>Pseudomonadati</taxon>
        <taxon>Candidatus Kryptoniota</taxon>
        <taxon>Candidatus Kryptobacter</taxon>
    </lineage>
</organism>
<dbReference type="Pfam" id="PF00440">
    <property type="entry name" value="TetR_N"/>
    <property type="match status" value="1"/>
</dbReference>
<dbReference type="Proteomes" id="UP000243065">
    <property type="component" value="Unassembled WGS sequence"/>
</dbReference>
<accession>A0A656D2Q4</accession>
<dbReference type="PRINTS" id="PR00455">
    <property type="entry name" value="HTHTETR"/>
</dbReference>
<dbReference type="InterPro" id="IPR050109">
    <property type="entry name" value="HTH-type_TetR-like_transc_reg"/>
</dbReference>
<dbReference type="SUPFAM" id="SSF46689">
    <property type="entry name" value="Homeodomain-like"/>
    <property type="match status" value="1"/>
</dbReference>
<dbReference type="AlphaFoldDB" id="A0A656D2Q4"/>
<sequence length="192" mass="22711">MIDIERTKDEIVEIARDIFARFGFRKTTMEEIAKAVKKAKSSLYYYFQSKEEVFQAVIEQEAKVLREKIKKAMDQEETPQGKLRAYIIARMKALKQLANFYSALKDEYLENYRFIEKFRKKYDEEETNAINEILKEGVENGIFKVKDIEMTTLAILIALKGFESWIFQGNTKWTEKDIDNLLDILFYGIIKK</sequence>
<dbReference type="InterPro" id="IPR001647">
    <property type="entry name" value="HTH_TetR"/>
</dbReference>
<gene>
    <name evidence="4" type="ORF">JGI24_00319</name>
</gene>